<gene>
    <name evidence="7" type="ORF">PHLGIDRAFT_359064</name>
</gene>
<dbReference type="PANTHER" id="PTHR35201:SF4">
    <property type="entry name" value="BETA-PINACENE SYNTHASE-RELATED"/>
    <property type="match status" value="1"/>
</dbReference>
<dbReference type="HOGENOM" id="CLU_042538_2_1_1"/>
<accession>A0A0C3S1E3</accession>
<dbReference type="Pfam" id="PF19086">
    <property type="entry name" value="Terpene_syn_C_2"/>
    <property type="match status" value="1"/>
</dbReference>
<dbReference type="EMBL" id="KN840473">
    <property type="protein sequence ID" value="KIP08901.1"/>
    <property type="molecule type" value="Genomic_DNA"/>
</dbReference>
<reference evidence="7 8" key="1">
    <citation type="journal article" date="2014" name="PLoS Genet.">
        <title>Analysis of the Phlebiopsis gigantea genome, transcriptome and secretome provides insight into its pioneer colonization strategies of wood.</title>
        <authorList>
            <person name="Hori C."/>
            <person name="Ishida T."/>
            <person name="Igarashi K."/>
            <person name="Samejima M."/>
            <person name="Suzuki H."/>
            <person name="Master E."/>
            <person name="Ferreira P."/>
            <person name="Ruiz-Duenas F.J."/>
            <person name="Held B."/>
            <person name="Canessa P."/>
            <person name="Larrondo L.F."/>
            <person name="Schmoll M."/>
            <person name="Druzhinina I.S."/>
            <person name="Kubicek C.P."/>
            <person name="Gaskell J.A."/>
            <person name="Kersten P."/>
            <person name="St John F."/>
            <person name="Glasner J."/>
            <person name="Sabat G."/>
            <person name="Splinter BonDurant S."/>
            <person name="Syed K."/>
            <person name="Yadav J."/>
            <person name="Mgbeahuruike A.C."/>
            <person name="Kovalchuk A."/>
            <person name="Asiegbu F.O."/>
            <person name="Lackner G."/>
            <person name="Hoffmeister D."/>
            <person name="Rencoret J."/>
            <person name="Gutierrez A."/>
            <person name="Sun H."/>
            <person name="Lindquist E."/>
            <person name="Barry K."/>
            <person name="Riley R."/>
            <person name="Grigoriev I.V."/>
            <person name="Henrissat B."/>
            <person name="Kues U."/>
            <person name="Berka R.M."/>
            <person name="Martinez A.T."/>
            <person name="Covert S.F."/>
            <person name="Blanchette R.A."/>
            <person name="Cullen D."/>
        </authorList>
    </citation>
    <scope>NUCLEOTIDE SEQUENCE [LARGE SCALE GENOMIC DNA]</scope>
    <source>
        <strain evidence="7 8">11061_1 CR5-6</strain>
    </source>
</reference>
<dbReference type="PANTHER" id="PTHR35201">
    <property type="entry name" value="TERPENE SYNTHASE"/>
    <property type="match status" value="1"/>
</dbReference>
<dbReference type="GO" id="GO:0008299">
    <property type="term" value="P:isoprenoid biosynthetic process"/>
    <property type="evidence" value="ECO:0007669"/>
    <property type="project" value="UniProtKB-ARBA"/>
</dbReference>
<evidence type="ECO:0000256" key="4">
    <source>
        <dbReference type="ARBA" id="ARBA00022842"/>
    </source>
</evidence>
<comment type="cofactor">
    <cofactor evidence="1 6">
        <name>Mg(2+)</name>
        <dbReference type="ChEBI" id="CHEBI:18420"/>
    </cofactor>
</comment>
<protein>
    <recommendedName>
        <fullName evidence="6">Terpene synthase</fullName>
        <ecNumber evidence="6">4.2.3.-</ecNumber>
    </recommendedName>
</protein>
<dbReference type="STRING" id="745531.A0A0C3S1E3"/>
<evidence type="ECO:0000256" key="5">
    <source>
        <dbReference type="ARBA" id="ARBA00023239"/>
    </source>
</evidence>
<evidence type="ECO:0000256" key="2">
    <source>
        <dbReference type="ARBA" id="ARBA00006333"/>
    </source>
</evidence>
<evidence type="ECO:0000313" key="7">
    <source>
        <dbReference type="EMBL" id="KIP08901.1"/>
    </source>
</evidence>
<dbReference type="SFLD" id="SFLDS00005">
    <property type="entry name" value="Isoprenoid_Synthase_Type_I"/>
    <property type="match status" value="1"/>
</dbReference>
<proteinExistence type="inferred from homology"/>
<organism evidence="7 8">
    <name type="scientific">Phlebiopsis gigantea (strain 11061_1 CR5-6)</name>
    <name type="common">White-rot fungus</name>
    <name type="synonym">Peniophora gigantea</name>
    <dbReference type="NCBI Taxonomy" id="745531"/>
    <lineage>
        <taxon>Eukaryota</taxon>
        <taxon>Fungi</taxon>
        <taxon>Dikarya</taxon>
        <taxon>Basidiomycota</taxon>
        <taxon>Agaricomycotina</taxon>
        <taxon>Agaricomycetes</taxon>
        <taxon>Polyporales</taxon>
        <taxon>Phanerochaetaceae</taxon>
        <taxon>Phlebiopsis</taxon>
    </lineage>
</organism>
<dbReference type="GO" id="GO:0010333">
    <property type="term" value="F:terpene synthase activity"/>
    <property type="evidence" value="ECO:0007669"/>
    <property type="project" value="InterPro"/>
</dbReference>
<keyword evidence="3 6" id="KW-0479">Metal-binding</keyword>
<dbReference type="AlphaFoldDB" id="A0A0C3S1E3"/>
<dbReference type="Gene3D" id="1.10.600.10">
    <property type="entry name" value="Farnesyl Diphosphate Synthase"/>
    <property type="match status" value="1"/>
</dbReference>
<dbReference type="Proteomes" id="UP000053257">
    <property type="component" value="Unassembled WGS sequence"/>
</dbReference>
<dbReference type="GO" id="GO:0046872">
    <property type="term" value="F:metal ion binding"/>
    <property type="evidence" value="ECO:0007669"/>
    <property type="project" value="UniProtKB-KW"/>
</dbReference>
<evidence type="ECO:0000256" key="6">
    <source>
        <dbReference type="RuleBase" id="RU366034"/>
    </source>
</evidence>
<evidence type="ECO:0000256" key="3">
    <source>
        <dbReference type="ARBA" id="ARBA00022723"/>
    </source>
</evidence>
<evidence type="ECO:0000256" key="1">
    <source>
        <dbReference type="ARBA" id="ARBA00001946"/>
    </source>
</evidence>
<dbReference type="SUPFAM" id="SSF48576">
    <property type="entry name" value="Terpenoid synthases"/>
    <property type="match status" value="1"/>
</dbReference>
<dbReference type="EC" id="4.2.3.-" evidence="6"/>
<comment type="similarity">
    <text evidence="2 6">Belongs to the terpene synthase family.</text>
</comment>
<dbReference type="SFLD" id="SFLDG01020">
    <property type="entry name" value="Terpene_Cyclase_Like_2"/>
    <property type="match status" value="1"/>
</dbReference>
<name>A0A0C3S1E3_PHLG1</name>
<dbReference type="InterPro" id="IPR034686">
    <property type="entry name" value="Terpene_cyclase-like_2"/>
</dbReference>
<dbReference type="InterPro" id="IPR008949">
    <property type="entry name" value="Isoprenoid_synthase_dom_sf"/>
</dbReference>
<keyword evidence="8" id="KW-1185">Reference proteome</keyword>
<sequence length="337" mass="38387">MHTSPSSYRLPDLHAMCSWKAAVNPHFEDVAPASSDWVLSYVYRIPELQHRAEAFKRTSSELLAAYTFPYANAEQLRMCCDFINLLFVIDEVTDVQSGKDAASSRAVVLNAMRGDGLYNDSALSQMTKDFKERFFPAVGPATARRFTRHFEEYINAVVTEASMREKQFMPDIKSYDSQRRSCSATQPVFDLFGFVLGVDLPDEVFDHPAYTELYFSAVDMVTWSNDIYSYNMEQAMGHFGTNVLAVLQKERNVPLQEAADFAGAHFKTLVDKFEAAKGRMPSYSKESDEVILKYITSLEVWVIGNMDWSFATQRYFGKTHKEVKETLIVNLFSQRTA</sequence>
<keyword evidence="5 6" id="KW-0456">Lyase</keyword>
<dbReference type="OrthoDB" id="2861623at2759"/>
<keyword evidence="4 6" id="KW-0460">Magnesium</keyword>
<evidence type="ECO:0000313" key="8">
    <source>
        <dbReference type="Proteomes" id="UP000053257"/>
    </source>
</evidence>